<dbReference type="AlphaFoldDB" id="A0A9D4RH95"/>
<evidence type="ECO:0000259" key="1">
    <source>
        <dbReference type="PROSITE" id="PS50228"/>
    </source>
</evidence>
<dbReference type="PROSITE" id="PS50228">
    <property type="entry name" value="SUEL_LECTIN"/>
    <property type="match status" value="1"/>
</dbReference>
<dbReference type="InterPro" id="IPR000922">
    <property type="entry name" value="Lectin_gal-bd_dom"/>
</dbReference>
<reference evidence="2" key="1">
    <citation type="journal article" date="2019" name="bioRxiv">
        <title>The Genome of the Zebra Mussel, Dreissena polymorpha: A Resource for Invasive Species Research.</title>
        <authorList>
            <person name="McCartney M.A."/>
            <person name="Auch B."/>
            <person name="Kono T."/>
            <person name="Mallez S."/>
            <person name="Zhang Y."/>
            <person name="Obille A."/>
            <person name="Becker A."/>
            <person name="Abrahante J.E."/>
            <person name="Garbe J."/>
            <person name="Badalamenti J.P."/>
            <person name="Herman A."/>
            <person name="Mangelson H."/>
            <person name="Liachko I."/>
            <person name="Sullivan S."/>
            <person name="Sone E.D."/>
            <person name="Koren S."/>
            <person name="Silverstein K.A.T."/>
            <person name="Beckman K.B."/>
            <person name="Gohl D.M."/>
        </authorList>
    </citation>
    <scope>NUCLEOTIDE SEQUENCE</scope>
    <source>
        <strain evidence="2">Duluth1</strain>
        <tissue evidence="2">Whole animal</tissue>
    </source>
</reference>
<dbReference type="Proteomes" id="UP000828390">
    <property type="component" value="Unassembled WGS sequence"/>
</dbReference>
<accession>A0A9D4RH95</accession>
<dbReference type="GO" id="GO:0030246">
    <property type="term" value="F:carbohydrate binding"/>
    <property type="evidence" value="ECO:0007669"/>
    <property type="project" value="InterPro"/>
</dbReference>
<dbReference type="Gene3D" id="2.60.120.740">
    <property type="match status" value="1"/>
</dbReference>
<organism evidence="2 3">
    <name type="scientific">Dreissena polymorpha</name>
    <name type="common">Zebra mussel</name>
    <name type="synonym">Mytilus polymorpha</name>
    <dbReference type="NCBI Taxonomy" id="45954"/>
    <lineage>
        <taxon>Eukaryota</taxon>
        <taxon>Metazoa</taxon>
        <taxon>Spiralia</taxon>
        <taxon>Lophotrochozoa</taxon>
        <taxon>Mollusca</taxon>
        <taxon>Bivalvia</taxon>
        <taxon>Autobranchia</taxon>
        <taxon>Heteroconchia</taxon>
        <taxon>Euheterodonta</taxon>
        <taxon>Imparidentia</taxon>
        <taxon>Neoheterodontei</taxon>
        <taxon>Myida</taxon>
        <taxon>Dreissenoidea</taxon>
        <taxon>Dreissenidae</taxon>
        <taxon>Dreissena</taxon>
    </lineage>
</organism>
<name>A0A9D4RH95_DREPO</name>
<evidence type="ECO:0000313" key="2">
    <source>
        <dbReference type="EMBL" id="KAH3868486.1"/>
    </source>
</evidence>
<sequence>MKDHTFSCPTGQVLYITNVLWGRLPPAPSTLCNPFNTSVVGANCKGGPAALQYVQKLCEGQPTCLVQNDWQQLGPDPCTGVPKYLQVSYMCAVPTTTTLTTQPMNSTVRMRNSVLVV</sequence>
<dbReference type="PANTHER" id="PTHR46780">
    <property type="entry name" value="PROTEIN EVA-1"/>
    <property type="match status" value="1"/>
</dbReference>
<dbReference type="CDD" id="cd22823">
    <property type="entry name" value="Gal_Rha_Lectin"/>
    <property type="match status" value="1"/>
</dbReference>
<evidence type="ECO:0000313" key="3">
    <source>
        <dbReference type="Proteomes" id="UP000828390"/>
    </source>
</evidence>
<keyword evidence="3" id="KW-1185">Reference proteome</keyword>
<gene>
    <name evidence="2" type="ORF">DPMN_031636</name>
</gene>
<protein>
    <recommendedName>
        <fullName evidence="1">SUEL-type lectin domain-containing protein</fullName>
    </recommendedName>
</protein>
<dbReference type="Pfam" id="PF02140">
    <property type="entry name" value="SUEL_Lectin"/>
    <property type="match status" value="1"/>
</dbReference>
<reference evidence="2" key="2">
    <citation type="submission" date="2020-11" db="EMBL/GenBank/DDBJ databases">
        <authorList>
            <person name="McCartney M.A."/>
            <person name="Auch B."/>
            <person name="Kono T."/>
            <person name="Mallez S."/>
            <person name="Becker A."/>
            <person name="Gohl D.M."/>
            <person name="Silverstein K.A.T."/>
            <person name="Koren S."/>
            <person name="Bechman K.B."/>
            <person name="Herman A."/>
            <person name="Abrahante J.E."/>
            <person name="Garbe J."/>
        </authorList>
    </citation>
    <scope>NUCLEOTIDE SEQUENCE</scope>
    <source>
        <strain evidence="2">Duluth1</strain>
        <tissue evidence="2">Whole animal</tissue>
    </source>
</reference>
<dbReference type="InterPro" id="IPR043159">
    <property type="entry name" value="Lectin_gal-bd_sf"/>
</dbReference>
<proteinExistence type="predicted"/>
<dbReference type="EMBL" id="JAIWYP010000002">
    <property type="protein sequence ID" value="KAH3868486.1"/>
    <property type="molecule type" value="Genomic_DNA"/>
</dbReference>
<comment type="caution">
    <text evidence="2">The sequence shown here is derived from an EMBL/GenBank/DDBJ whole genome shotgun (WGS) entry which is preliminary data.</text>
</comment>
<feature type="domain" description="SUEL-type lectin" evidence="1">
    <location>
        <begin position="1"/>
        <end position="92"/>
    </location>
</feature>